<organism evidence="2 3">
    <name type="scientific">Daphnia magna</name>
    <dbReference type="NCBI Taxonomy" id="35525"/>
    <lineage>
        <taxon>Eukaryota</taxon>
        <taxon>Metazoa</taxon>
        <taxon>Ecdysozoa</taxon>
        <taxon>Arthropoda</taxon>
        <taxon>Crustacea</taxon>
        <taxon>Branchiopoda</taxon>
        <taxon>Diplostraca</taxon>
        <taxon>Cladocera</taxon>
        <taxon>Anomopoda</taxon>
        <taxon>Daphniidae</taxon>
        <taxon>Daphnia</taxon>
    </lineage>
</organism>
<evidence type="ECO:0000313" key="3">
    <source>
        <dbReference type="Proteomes" id="UP000076858"/>
    </source>
</evidence>
<comment type="caution">
    <text evidence="2">The sequence shown here is derived from an EMBL/GenBank/DDBJ whole genome shotgun (WGS) entry which is preliminary data.</text>
</comment>
<dbReference type="AlphaFoldDB" id="A0A162CSB7"/>
<feature type="non-terminal residue" evidence="2">
    <location>
        <position position="1"/>
    </location>
</feature>
<sequence>RRGPQLFEPGPQRRHLVGRRVTTHPPGQPDWLGPYWRDVCAGRAQHRSAPARQRPPDWHTATPARHRQQCAGGRARRRHDPRGRPRHRHGAGRGRARRARDGARHLCRHLGCPRLGHGPVHVGPQEDRDSETPQSGQGLHRDHWGQWQQPEKRECEIPRRAADLRDRGVGLRQ</sequence>
<feature type="region of interest" description="Disordered" evidence="1">
    <location>
        <begin position="1"/>
        <end position="173"/>
    </location>
</feature>
<accession>A0A162CSB7</accession>
<evidence type="ECO:0000256" key="1">
    <source>
        <dbReference type="SAM" id="MobiDB-lite"/>
    </source>
</evidence>
<keyword evidence="3" id="KW-1185">Reference proteome</keyword>
<feature type="non-terminal residue" evidence="2">
    <location>
        <position position="173"/>
    </location>
</feature>
<feature type="compositionally biased region" description="Basic residues" evidence="1">
    <location>
        <begin position="12"/>
        <end position="22"/>
    </location>
</feature>
<gene>
    <name evidence="2" type="ORF">APZ42_006030</name>
</gene>
<reference evidence="2 3" key="1">
    <citation type="submission" date="2016-03" db="EMBL/GenBank/DDBJ databases">
        <title>EvidentialGene: Evidence-directed Construction of Genes on Genomes.</title>
        <authorList>
            <person name="Gilbert D.G."/>
            <person name="Choi J.-H."/>
            <person name="Mockaitis K."/>
            <person name="Colbourne J."/>
            <person name="Pfrender M."/>
        </authorList>
    </citation>
    <scope>NUCLEOTIDE SEQUENCE [LARGE SCALE GENOMIC DNA]</scope>
    <source>
        <strain evidence="2 3">Xinb3</strain>
        <tissue evidence="2">Complete organism</tissue>
    </source>
</reference>
<proteinExistence type="predicted"/>
<protein>
    <submittedName>
        <fullName evidence="2">UvrABC system protein A</fullName>
    </submittedName>
</protein>
<feature type="compositionally biased region" description="Basic and acidic residues" evidence="1">
    <location>
        <begin position="139"/>
        <end position="173"/>
    </location>
</feature>
<feature type="compositionally biased region" description="Basic residues" evidence="1">
    <location>
        <begin position="64"/>
        <end position="98"/>
    </location>
</feature>
<evidence type="ECO:0000313" key="2">
    <source>
        <dbReference type="EMBL" id="KZR98513.1"/>
    </source>
</evidence>
<name>A0A162CSB7_9CRUS</name>
<dbReference type="Proteomes" id="UP000076858">
    <property type="component" value="Unassembled WGS sequence"/>
</dbReference>
<dbReference type="EMBL" id="LRGB01016781">
    <property type="protein sequence ID" value="KZR98513.1"/>
    <property type="molecule type" value="Genomic_DNA"/>
</dbReference>